<keyword evidence="2" id="KW-0092">Biotin</keyword>
<dbReference type="InterPro" id="IPR004408">
    <property type="entry name" value="Biotin_CoA_COase_ligase"/>
</dbReference>
<dbReference type="Pfam" id="PF02237">
    <property type="entry name" value="BPL_C"/>
    <property type="match status" value="1"/>
</dbReference>
<evidence type="ECO:0000256" key="2">
    <source>
        <dbReference type="ARBA" id="ARBA00023267"/>
    </source>
</evidence>
<reference evidence="6 7" key="1">
    <citation type="submission" date="2017-08" db="EMBL/GenBank/DDBJ databases">
        <title>Infants hospitalized years apart are colonized by the same room-sourced microbial strains.</title>
        <authorList>
            <person name="Brooks B."/>
            <person name="Olm M.R."/>
            <person name="Firek B.A."/>
            <person name="Baker R."/>
            <person name="Thomas B.C."/>
            <person name="Morowitz M.J."/>
            <person name="Banfield J.F."/>
        </authorList>
    </citation>
    <scope>NUCLEOTIDE SEQUENCE [LARGE SCALE GENOMIC DNA]</scope>
    <source>
        <strain evidence="6">S2_005_002_R2_34</strain>
    </source>
</reference>
<feature type="domain" description="BPL/LPL catalytic" evidence="5">
    <location>
        <begin position="9"/>
        <end position="188"/>
    </location>
</feature>
<dbReference type="InterPro" id="IPR004143">
    <property type="entry name" value="BPL_LPL_catalytic"/>
</dbReference>
<gene>
    <name evidence="6" type="ORF">DI556_13880</name>
</gene>
<keyword evidence="1 6" id="KW-0436">Ligase</keyword>
<dbReference type="GO" id="GO:0005737">
    <property type="term" value="C:cytoplasm"/>
    <property type="evidence" value="ECO:0007669"/>
    <property type="project" value="TreeGrafter"/>
</dbReference>
<dbReference type="PANTHER" id="PTHR12835">
    <property type="entry name" value="BIOTIN PROTEIN LIGASE"/>
    <property type="match status" value="1"/>
</dbReference>
<dbReference type="PANTHER" id="PTHR12835:SF5">
    <property type="entry name" value="BIOTIN--PROTEIN LIGASE"/>
    <property type="match status" value="1"/>
</dbReference>
<dbReference type="Gene3D" id="2.30.30.100">
    <property type="match status" value="1"/>
</dbReference>
<dbReference type="InterPro" id="IPR003142">
    <property type="entry name" value="BPL_C"/>
</dbReference>
<sequence length="253" mass="26393">MAPWPEGVGREIHAELDSSNAEALRRARAGARAPVWILARNQTAGRGRRGRAWRQDPGNFAGSLMTVVDGTGTEAAQRSFVAALALHDALVDVTGRPELLSLKWPNDVLLAGGKLAGILLESELAPGGGIALAVGIGVNLRAAPESAEVEAGALRPVSLAGLTGGAPSPDEFLDLLAPSYAHWESRLTRDGFAPIRAAWLARAARLGEPIVARLPGRELTGLFETIDADGALVLAAPEGRVVLPAADVFFRSA</sequence>
<proteinExistence type="predicted"/>
<comment type="catalytic activity">
    <reaction evidence="4">
        <text>biotin + L-lysyl-[protein] + ATP = N(6)-biotinyl-L-lysyl-[protein] + AMP + diphosphate + H(+)</text>
        <dbReference type="Rhea" id="RHEA:11756"/>
        <dbReference type="Rhea" id="RHEA-COMP:9752"/>
        <dbReference type="Rhea" id="RHEA-COMP:10505"/>
        <dbReference type="ChEBI" id="CHEBI:15378"/>
        <dbReference type="ChEBI" id="CHEBI:29969"/>
        <dbReference type="ChEBI" id="CHEBI:30616"/>
        <dbReference type="ChEBI" id="CHEBI:33019"/>
        <dbReference type="ChEBI" id="CHEBI:57586"/>
        <dbReference type="ChEBI" id="CHEBI:83144"/>
        <dbReference type="ChEBI" id="CHEBI:456215"/>
        <dbReference type="EC" id="6.3.4.15"/>
    </reaction>
</comment>
<evidence type="ECO:0000256" key="1">
    <source>
        <dbReference type="ARBA" id="ARBA00022598"/>
    </source>
</evidence>
<evidence type="ECO:0000259" key="5">
    <source>
        <dbReference type="PROSITE" id="PS51733"/>
    </source>
</evidence>
<dbReference type="Proteomes" id="UP000249185">
    <property type="component" value="Unassembled WGS sequence"/>
</dbReference>
<organism evidence="6 7">
    <name type="scientific">Rhodovulum sulfidophilum</name>
    <name type="common">Rhodobacter sulfidophilus</name>
    <dbReference type="NCBI Taxonomy" id="35806"/>
    <lineage>
        <taxon>Bacteria</taxon>
        <taxon>Pseudomonadati</taxon>
        <taxon>Pseudomonadota</taxon>
        <taxon>Alphaproteobacteria</taxon>
        <taxon>Rhodobacterales</taxon>
        <taxon>Paracoccaceae</taxon>
        <taxon>Rhodovulum</taxon>
    </lineage>
</organism>
<accession>A0A2W5N549</accession>
<dbReference type="SUPFAM" id="SSF55681">
    <property type="entry name" value="Class II aaRS and biotin synthetases"/>
    <property type="match status" value="1"/>
</dbReference>
<evidence type="ECO:0000313" key="7">
    <source>
        <dbReference type="Proteomes" id="UP000249185"/>
    </source>
</evidence>
<dbReference type="NCBIfam" id="TIGR00121">
    <property type="entry name" value="birA_ligase"/>
    <property type="match status" value="1"/>
</dbReference>
<dbReference type="AlphaFoldDB" id="A0A2W5N549"/>
<dbReference type="PROSITE" id="PS51733">
    <property type="entry name" value="BPL_LPL_CATALYTIC"/>
    <property type="match status" value="1"/>
</dbReference>
<protein>
    <recommendedName>
        <fullName evidence="3">biotin--[biotin carboxyl-carrier protein] ligase</fullName>
        <ecNumber evidence="3">6.3.4.15</ecNumber>
    </recommendedName>
</protein>
<dbReference type="Gene3D" id="3.30.930.10">
    <property type="entry name" value="Bira Bifunctional Protein, Domain 2"/>
    <property type="match status" value="1"/>
</dbReference>
<name>A0A2W5N549_RHOSU</name>
<dbReference type="InterPro" id="IPR045864">
    <property type="entry name" value="aa-tRNA-synth_II/BPL/LPL"/>
</dbReference>
<evidence type="ECO:0000256" key="3">
    <source>
        <dbReference type="ARBA" id="ARBA00024227"/>
    </source>
</evidence>
<evidence type="ECO:0000256" key="4">
    <source>
        <dbReference type="ARBA" id="ARBA00047846"/>
    </source>
</evidence>
<dbReference type="Pfam" id="PF03099">
    <property type="entry name" value="BPL_LplA_LipB"/>
    <property type="match status" value="1"/>
</dbReference>
<comment type="caution">
    <text evidence="6">The sequence shown here is derived from an EMBL/GenBank/DDBJ whole genome shotgun (WGS) entry which is preliminary data.</text>
</comment>
<evidence type="ECO:0000313" key="6">
    <source>
        <dbReference type="EMBL" id="PZQ48546.1"/>
    </source>
</evidence>
<dbReference type="EMBL" id="QFPW01000011">
    <property type="protein sequence ID" value="PZQ48546.1"/>
    <property type="molecule type" value="Genomic_DNA"/>
</dbReference>
<dbReference type="EC" id="6.3.4.15" evidence="3"/>
<dbReference type="GO" id="GO:0004077">
    <property type="term" value="F:biotin--[biotin carboxyl-carrier protein] ligase activity"/>
    <property type="evidence" value="ECO:0007669"/>
    <property type="project" value="UniProtKB-EC"/>
</dbReference>